<name>A0ABV2MHD7_9HYPH</name>
<evidence type="ECO:0000313" key="3">
    <source>
        <dbReference type="Proteomes" id="UP001549077"/>
    </source>
</evidence>
<dbReference type="RefSeq" id="WP_168296149.1">
    <property type="nucleotide sequence ID" value="NZ_CP071604.1"/>
</dbReference>
<feature type="compositionally biased region" description="Basic and acidic residues" evidence="1">
    <location>
        <begin position="49"/>
        <end position="69"/>
    </location>
</feature>
<sequence length="181" mass="21032">MAAAGIISFTIRPLQWPQIQRAYVLAQAAMPNLTLEQFEQECAATLNPELREEKEDKEKQDLPGPRQDRNGSTSWRYADSGLPRCNFIVATDINDHIRGLCYTRIEEHLTAGRLFDVPIFIVVSLLQEQEIAAKLFDVMRKRALHAQCNYLRVWALRPENWSLLDNDEFRHRWDHGTIFPL</sequence>
<keyword evidence="3" id="KW-1185">Reference proteome</keyword>
<dbReference type="GeneID" id="91150019"/>
<dbReference type="Proteomes" id="UP001549077">
    <property type="component" value="Unassembled WGS sequence"/>
</dbReference>
<protein>
    <submittedName>
        <fullName evidence="2">Uncharacterized protein</fullName>
    </submittedName>
</protein>
<dbReference type="EMBL" id="JBEPMY010000008">
    <property type="protein sequence ID" value="MET3755881.1"/>
    <property type="molecule type" value="Genomic_DNA"/>
</dbReference>
<reference evidence="2 3" key="1">
    <citation type="submission" date="2024-06" db="EMBL/GenBank/DDBJ databases">
        <title>Genomic Encyclopedia of Type Strains, Phase IV (KMG-IV): sequencing the most valuable type-strain genomes for metagenomic binning, comparative biology and taxonomic classification.</title>
        <authorList>
            <person name="Goeker M."/>
        </authorList>
    </citation>
    <scope>NUCLEOTIDE SEQUENCE [LARGE SCALE GENOMIC DNA]</scope>
    <source>
        <strain evidence="2 3">DSM 29288</strain>
    </source>
</reference>
<comment type="caution">
    <text evidence="2">The sequence shown here is derived from an EMBL/GenBank/DDBJ whole genome shotgun (WGS) entry which is preliminary data.</text>
</comment>
<organism evidence="2 3">
    <name type="scientific">Rhizobium binae</name>
    <dbReference type="NCBI Taxonomy" id="1138190"/>
    <lineage>
        <taxon>Bacteria</taxon>
        <taxon>Pseudomonadati</taxon>
        <taxon>Pseudomonadota</taxon>
        <taxon>Alphaproteobacteria</taxon>
        <taxon>Hyphomicrobiales</taxon>
        <taxon>Rhizobiaceae</taxon>
        <taxon>Rhizobium/Agrobacterium group</taxon>
        <taxon>Rhizobium</taxon>
    </lineage>
</organism>
<accession>A0ABV2MHD7</accession>
<evidence type="ECO:0000256" key="1">
    <source>
        <dbReference type="SAM" id="MobiDB-lite"/>
    </source>
</evidence>
<evidence type="ECO:0000313" key="2">
    <source>
        <dbReference type="EMBL" id="MET3755881.1"/>
    </source>
</evidence>
<gene>
    <name evidence="2" type="ORF">ABID08_003252</name>
</gene>
<proteinExistence type="predicted"/>
<feature type="region of interest" description="Disordered" evidence="1">
    <location>
        <begin position="49"/>
        <end position="75"/>
    </location>
</feature>